<dbReference type="STRING" id="394264.SAMN04488040_1350"/>
<dbReference type="RefSeq" id="WP_093915593.1">
    <property type="nucleotide sequence ID" value="NZ_FPAJ01000002.1"/>
</dbReference>
<protein>
    <submittedName>
        <fullName evidence="2">Lysophospholipase L1</fullName>
    </submittedName>
</protein>
<organism evidence="2 3">
    <name type="scientific">Sulfitobacter marinus</name>
    <dbReference type="NCBI Taxonomy" id="394264"/>
    <lineage>
        <taxon>Bacteria</taxon>
        <taxon>Pseudomonadati</taxon>
        <taxon>Pseudomonadota</taxon>
        <taxon>Alphaproteobacteria</taxon>
        <taxon>Rhodobacterales</taxon>
        <taxon>Roseobacteraceae</taxon>
        <taxon>Sulfitobacter</taxon>
    </lineage>
</organism>
<dbReference type="Proteomes" id="UP000199239">
    <property type="component" value="Unassembled WGS sequence"/>
</dbReference>
<dbReference type="EMBL" id="FPAJ01000002">
    <property type="protein sequence ID" value="SFS66083.1"/>
    <property type="molecule type" value="Genomic_DNA"/>
</dbReference>
<gene>
    <name evidence="2" type="ORF">SAMN04488040_1350</name>
</gene>
<name>A0A1I6RMX4_9RHOB</name>
<dbReference type="Gene3D" id="3.40.50.1110">
    <property type="entry name" value="SGNH hydrolase"/>
    <property type="match status" value="1"/>
</dbReference>
<accession>A0A1I6RMX4</accession>
<reference evidence="3" key="1">
    <citation type="submission" date="2016-10" db="EMBL/GenBank/DDBJ databases">
        <authorList>
            <person name="Varghese N."/>
            <person name="Submissions S."/>
        </authorList>
    </citation>
    <scope>NUCLEOTIDE SEQUENCE [LARGE SCALE GENOMIC DNA]</scope>
    <source>
        <strain evidence="3">DSM 23422</strain>
    </source>
</reference>
<dbReference type="InterPro" id="IPR036514">
    <property type="entry name" value="SGNH_hydro_sf"/>
</dbReference>
<dbReference type="Pfam" id="PF13472">
    <property type="entry name" value="Lipase_GDSL_2"/>
    <property type="match status" value="1"/>
</dbReference>
<dbReference type="AlphaFoldDB" id="A0A1I6RMX4"/>
<dbReference type="CDD" id="cd01836">
    <property type="entry name" value="FeeA_FeeB_like"/>
    <property type="match status" value="1"/>
</dbReference>
<sequence length="240" mass="26143">MLDTSLRIALSPVLLMQAAAVRARALQLPEASGPREGTIGSGPALSVLILGDSSAAGVGVTHQDQALAGQLAKQLSQDFTLNWRLIARTGATTASTLKHLERQAPYPVDIVVTALGVNDVTHAVPFKVWQQRQQALRARIDQLFAPRLVYMTGVPPLGLFPILPQPLRWTLGKQADRFNAALATTLAAEKHWHHIGFDLPLDPTQMAADRFHPGSEIYAIWAKEMASRINTDWPLVSNQT</sequence>
<dbReference type="SUPFAM" id="SSF52266">
    <property type="entry name" value="SGNH hydrolase"/>
    <property type="match status" value="1"/>
</dbReference>
<evidence type="ECO:0000259" key="1">
    <source>
        <dbReference type="Pfam" id="PF13472"/>
    </source>
</evidence>
<keyword evidence="3" id="KW-1185">Reference proteome</keyword>
<feature type="domain" description="SGNH hydrolase-type esterase" evidence="1">
    <location>
        <begin position="49"/>
        <end position="220"/>
    </location>
</feature>
<dbReference type="GO" id="GO:0016788">
    <property type="term" value="F:hydrolase activity, acting on ester bonds"/>
    <property type="evidence" value="ECO:0007669"/>
    <property type="project" value="UniProtKB-ARBA"/>
</dbReference>
<dbReference type="OrthoDB" id="9804395at2"/>
<proteinExistence type="predicted"/>
<evidence type="ECO:0000313" key="3">
    <source>
        <dbReference type="Proteomes" id="UP000199239"/>
    </source>
</evidence>
<evidence type="ECO:0000313" key="2">
    <source>
        <dbReference type="EMBL" id="SFS66083.1"/>
    </source>
</evidence>
<dbReference type="InterPro" id="IPR013830">
    <property type="entry name" value="SGNH_hydro"/>
</dbReference>